<keyword evidence="2" id="KW-1185">Reference proteome</keyword>
<gene>
    <name evidence="1" type="ORF">B0H16DRAFT_411282</name>
</gene>
<dbReference type="EMBL" id="JARKIB010000257">
    <property type="protein sequence ID" value="KAJ7719047.1"/>
    <property type="molecule type" value="Genomic_DNA"/>
</dbReference>
<sequence length="137" mass="15192">MRAVYVVLRLCAPRVPAHAAAPAEYCAHRLLLQAKLALGFAQTRCSTAADSVLLLSLPLMSTFTQSLLPLPIPSLPQVHTAPHVRLYIIFEYIYSFLPKYFQDLVTRNSAGGVESREGTGQLTFEVHERRASARIQV</sequence>
<proteinExistence type="predicted"/>
<accession>A0AAD7HG60</accession>
<evidence type="ECO:0000313" key="2">
    <source>
        <dbReference type="Proteomes" id="UP001215598"/>
    </source>
</evidence>
<organism evidence="1 2">
    <name type="scientific">Mycena metata</name>
    <dbReference type="NCBI Taxonomy" id="1033252"/>
    <lineage>
        <taxon>Eukaryota</taxon>
        <taxon>Fungi</taxon>
        <taxon>Dikarya</taxon>
        <taxon>Basidiomycota</taxon>
        <taxon>Agaricomycotina</taxon>
        <taxon>Agaricomycetes</taxon>
        <taxon>Agaricomycetidae</taxon>
        <taxon>Agaricales</taxon>
        <taxon>Marasmiineae</taxon>
        <taxon>Mycenaceae</taxon>
        <taxon>Mycena</taxon>
    </lineage>
</organism>
<dbReference type="Proteomes" id="UP001215598">
    <property type="component" value="Unassembled WGS sequence"/>
</dbReference>
<name>A0AAD7HG60_9AGAR</name>
<reference evidence="1" key="1">
    <citation type="submission" date="2023-03" db="EMBL/GenBank/DDBJ databases">
        <title>Massive genome expansion in bonnet fungi (Mycena s.s.) driven by repeated elements and novel gene families across ecological guilds.</title>
        <authorList>
            <consortium name="Lawrence Berkeley National Laboratory"/>
            <person name="Harder C.B."/>
            <person name="Miyauchi S."/>
            <person name="Viragh M."/>
            <person name="Kuo A."/>
            <person name="Thoen E."/>
            <person name="Andreopoulos B."/>
            <person name="Lu D."/>
            <person name="Skrede I."/>
            <person name="Drula E."/>
            <person name="Henrissat B."/>
            <person name="Morin E."/>
            <person name="Kohler A."/>
            <person name="Barry K."/>
            <person name="LaButti K."/>
            <person name="Morin E."/>
            <person name="Salamov A."/>
            <person name="Lipzen A."/>
            <person name="Mereny Z."/>
            <person name="Hegedus B."/>
            <person name="Baldrian P."/>
            <person name="Stursova M."/>
            <person name="Weitz H."/>
            <person name="Taylor A."/>
            <person name="Grigoriev I.V."/>
            <person name="Nagy L.G."/>
            <person name="Martin F."/>
            <person name="Kauserud H."/>
        </authorList>
    </citation>
    <scope>NUCLEOTIDE SEQUENCE</scope>
    <source>
        <strain evidence="1">CBHHK182m</strain>
    </source>
</reference>
<dbReference type="AlphaFoldDB" id="A0AAD7HG60"/>
<evidence type="ECO:0000313" key="1">
    <source>
        <dbReference type="EMBL" id="KAJ7719047.1"/>
    </source>
</evidence>
<protein>
    <submittedName>
        <fullName evidence="1">Uncharacterized protein</fullName>
    </submittedName>
</protein>
<comment type="caution">
    <text evidence="1">The sequence shown here is derived from an EMBL/GenBank/DDBJ whole genome shotgun (WGS) entry which is preliminary data.</text>
</comment>